<feature type="transmembrane region" description="Helical" evidence="7">
    <location>
        <begin position="459"/>
        <end position="481"/>
    </location>
</feature>
<evidence type="ECO:0000256" key="2">
    <source>
        <dbReference type="ARBA" id="ARBA00022448"/>
    </source>
</evidence>
<organism evidence="9 10">
    <name type="scientific">Coccomyxa viridis</name>
    <dbReference type="NCBI Taxonomy" id="1274662"/>
    <lineage>
        <taxon>Eukaryota</taxon>
        <taxon>Viridiplantae</taxon>
        <taxon>Chlorophyta</taxon>
        <taxon>core chlorophytes</taxon>
        <taxon>Trebouxiophyceae</taxon>
        <taxon>Trebouxiophyceae incertae sedis</taxon>
        <taxon>Coccomyxaceae</taxon>
        <taxon>Coccomyxa</taxon>
    </lineage>
</organism>
<evidence type="ECO:0000313" key="10">
    <source>
        <dbReference type="Proteomes" id="UP001497392"/>
    </source>
</evidence>
<feature type="transmembrane region" description="Helical" evidence="7">
    <location>
        <begin position="189"/>
        <end position="208"/>
    </location>
</feature>
<feature type="transmembrane region" description="Helical" evidence="7">
    <location>
        <begin position="513"/>
        <end position="533"/>
    </location>
</feature>
<name>A0ABP1GD36_9CHLO</name>
<comment type="subcellular location">
    <subcellularLocation>
        <location evidence="1 7">Membrane</location>
        <topology evidence="1 7">Multi-pass membrane protein</topology>
    </subcellularLocation>
</comment>
<evidence type="ECO:0000313" key="9">
    <source>
        <dbReference type="EMBL" id="CAL5230099.1"/>
    </source>
</evidence>
<feature type="region of interest" description="Disordered" evidence="8">
    <location>
        <begin position="276"/>
        <end position="321"/>
    </location>
</feature>
<keyword evidence="3 7" id="KW-0592">Phosphate transport</keyword>
<comment type="caution">
    <text evidence="9">The sequence shown here is derived from an EMBL/GenBank/DDBJ whole genome shotgun (WGS) entry which is preliminary data.</text>
</comment>
<comment type="function">
    <text evidence="7">Sodium-phosphate symporter.</text>
</comment>
<dbReference type="InterPro" id="IPR001204">
    <property type="entry name" value="Phos_transporter"/>
</dbReference>
<evidence type="ECO:0000256" key="3">
    <source>
        <dbReference type="ARBA" id="ARBA00022592"/>
    </source>
</evidence>
<feature type="transmembrane region" description="Helical" evidence="7">
    <location>
        <begin position="143"/>
        <end position="169"/>
    </location>
</feature>
<feature type="transmembrane region" description="Helical" evidence="7">
    <location>
        <begin position="228"/>
        <end position="250"/>
    </location>
</feature>
<evidence type="ECO:0000256" key="8">
    <source>
        <dbReference type="SAM" id="MobiDB-lite"/>
    </source>
</evidence>
<evidence type="ECO:0000256" key="5">
    <source>
        <dbReference type="ARBA" id="ARBA00022989"/>
    </source>
</evidence>
<keyword evidence="2 7" id="KW-0813">Transport</keyword>
<protein>
    <recommendedName>
        <fullName evidence="7">Phosphate transporter</fullName>
    </recommendedName>
</protein>
<feature type="transmembrane region" description="Helical" evidence="7">
    <location>
        <begin position="545"/>
        <end position="571"/>
    </location>
</feature>
<sequence length="582" mass="62522">MMDHYTWIFALSVPVAFIAAFGIGANDLANSFATSVGSKALTIAQAIMVAAVCEFLGSILLGAGVTDTIRSNIANVALYTKSPGLLLYGMFCVQIAAAFWDNFSCHLELPVSTTHTTVAGVIGMSLVLAGGNSVIWLKHTSTFIYITGFVPVVLSWIVSPILSGIIVAIMYGLIRTFVLRSKHSFSRAFYLLPFLVALTLFVITVFIIQTGAKNKQFKNNNIPDGKIIWISVIVAVGCGLITLLLVMPYLRKKAILWDQEQQRLEAENGTAKIAGAHPKAAAPADRHAATTAPAAHDSDLKRDAEKGMPESGDKVGQHPKPVMHHEQVPKLNAFERGMEGMASKIGGCFGSMGNNACCRALTNNPVANLVLHGSRYKVHNTLDESDTKNYRAEVAEIWEAGETFDPKTERLFRYLQVFSAMVMSFAHGSNDVANAMGPFSAVYYIWSTGKVPKSVPVEIWILALGGAGIVLGLATYGYLIMRVLGVKVVKLSNTRGFCAELSTAITVILASRFGLPVSTTQVITGALLAVGLFEGRKGVNIWGFIRIFGGWVLTLIIAGFVAAGVCAFGVFTPNKFAAASWT</sequence>
<reference evidence="9 10" key="1">
    <citation type="submission" date="2024-06" db="EMBL/GenBank/DDBJ databases">
        <authorList>
            <person name="Kraege A."/>
            <person name="Thomma B."/>
        </authorList>
    </citation>
    <scope>NUCLEOTIDE SEQUENCE [LARGE SCALE GENOMIC DNA]</scope>
</reference>
<proteinExistence type="inferred from homology"/>
<feature type="compositionally biased region" description="Basic and acidic residues" evidence="8">
    <location>
        <begin position="296"/>
        <end position="316"/>
    </location>
</feature>
<dbReference type="Pfam" id="PF01384">
    <property type="entry name" value="PHO4"/>
    <property type="match status" value="1"/>
</dbReference>
<dbReference type="EMBL" id="CAXHTA020000021">
    <property type="protein sequence ID" value="CAL5230099.1"/>
    <property type="molecule type" value="Genomic_DNA"/>
</dbReference>
<keyword evidence="10" id="KW-1185">Reference proteome</keyword>
<feature type="transmembrane region" description="Helical" evidence="7">
    <location>
        <begin position="115"/>
        <end position="137"/>
    </location>
</feature>
<gene>
    <name evidence="9" type="primary">g13557</name>
    <name evidence="9" type="ORF">VP750_LOCUS12005</name>
</gene>
<dbReference type="PANTHER" id="PTHR11101:SF96">
    <property type="entry name" value="PHOSPHATE TRANSPORTER"/>
    <property type="match status" value="1"/>
</dbReference>
<accession>A0ABP1GD36</accession>
<evidence type="ECO:0000256" key="4">
    <source>
        <dbReference type="ARBA" id="ARBA00022692"/>
    </source>
</evidence>
<feature type="transmembrane region" description="Helical" evidence="7">
    <location>
        <begin position="85"/>
        <end position="103"/>
    </location>
</feature>
<keyword evidence="4 7" id="KW-0812">Transmembrane</keyword>
<feature type="transmembrane region" description="Helical" evidence="7">
    <location>
        <begin position="6"/>
        <end position="29"/>
    </location>
</feature>
<dbReference type="Proteomes" id="UP001497392">
    <property type="component" value="Unassembled WGS sequence"/>
</dbReference>
<feature type="compositionally biased region" description="Low complexity" evidence="8">
    <location>
        <begin position="276"/>
        <end position="295"/>
    </location>
</feature>
<dbReference type="PANTHER" id="PTHR11101">
    <property type="entry name" value="PHOSPHATE TRANSPORTER"/>
    <property type="match status" value="1"/>
</dbReference>
<feature type="transmembrane region" description="Helical" evidence="7">
    <location>
        <begin position="41"/>
        <end position="65"/>
    </location>
</feature>
<evidence type="ECO:0000256" key="1">
    <source>
        <dbReference type="ARBA" id="ARBA00004141"/>
    </source>
</evidence>
<comment type="similarity">
    <text evidence="7">Belongs to the inorganic phosphate transporter (PiT) (TC 2.A.20) family.</text>
</comment>
<keyword evidence="6 7" id="KW-0472">Membrane</keyword>
<keyword evidence="5 7" id="KW-1133">Transmembrane helix</keyword>
<evidence type="ECO:0000256" key="6">
    <source>
        <dbReference type="ARBA" id="ARBA00023136"/>
    </source>
</evidence>
<evidence type="ECO:0000256" key="7">
    <source>
        <dbReference type="RuleBase" id="RU363058"/>
    </source>
</evidence>